<accession>A0A9W8IRF1</accession>
<gene>
    <name evidence="1" type="ORF">H1R20_g15419</name>
</gene>
<keyword evidence="2" id="KW-1185">Reference proteome</keyword>
<protein>
    <recommendedName>
        <fullName evidence="3">WD40 repeat-like protein</fullName>
    </recommendedName>
</protein>
<dbReference type="AlphaFoldDB" id="A0A9W8IRF1"/>
<dbReference type="InterPro" id="IPR036322">
    <property type="entry name" value="WD40_repeat_dom_sf"/>
</dbReference>
<dbReference type="OrthoDB" id="3238562at2759"/>
<dbReference type="InterPro" id="IPR001680">
    <property type="entry name" value="WD40_rpt"/>
</dbReference>
<evidence type="ECO:0000313" key="1">
    <source>
        <dbReference type="EMBL" id="KAJ2921676.1"/>
    </source>
</evidence>
<organism evidence="1 2">
    <name type="scientific">Candolleomyces eurysporus</name>
    <dbReference type="NCBI Taxonomy" id="2828524"/>
    <lineage>
        <taxon>Eukaryota</taxon>
        <taxon>Fungi</taxon>
        <taxon>Dikarya</taxon>
        <taxon>Basidiomycota</taxon>
        <taxon>Agaricomycotina</taxon>
        <taxon>Agaricomycetes</taxon>
        <taxon>Agaricomycetidae</taxon>
        <taxon>Agaricales</taxon>
        <taxon>Agaricineae</taxon>
        <taxon>Psathyrellaceae</taxon>
        <taxon>Candolleomyces</taxon>
    </lineage>
</organism>
<dbReference type="Gene3D" id="2.130.10.10">
    <property type="entry name" value="YVTN repeat-like/Quinoprotein amine dehydrogenase"/>
    <property type="match status" value="1"/>
</dbReference>
<evidence type="ECO:0008006" key="3">
    <source>
        <dbReference type="Google" id="ProtNLM"/>
    </source>
</evidence>
<dbReference type="InterPro" id="IPR015943">
    <property type="entry name" value="WD40/YVTN_repeat-like_dom_sf"/>
</dbReference>
<evidence type="ECO:0000313" key="2">
    <source>
        <dbReference type="Proteomes" id="UP001140091"/>
    </source>
</evidence>
<dbReference type="EMBL" id="JANBPK010001563">
    <property type="protein sequence ID" value="KAJ2921676.1"/>
    <property type="molecule type" value="Genomic_DNA"/>
</dbReference>
<sequence length="360" mass="40693">MYTAIANITQHQDTVNCLGFSDDGVFLASGDDSGLLVISRTEDPKKYDKYHLADSITCLVWIPGSQSLYVGLANCDVNLIFLEEERAYRLKFHPPGYDDMAQDLKSITQVNCLSFDPYHSRLAVGVGSMMVVASIPDLRSNKYNEECVIIPEDRASKKNSMLLKSLPAEVRSVHFIEEGQQIVVTYLEEGIRCYGIHDRKEMWRIVPKSYRIGRSTLDSQMRFIVCSNLYNGFNVYSIRKKAYHRTFIHETSEENNVILPILFIHDDDDVLLGSAFGQVTVRSIWGDGSTTLDHGDDMIQAIAFTDALKSGCYIATACAEKGLETYIRLWLQMDEEGTIPSILRRTLSSLIYIQQCASQY</sequence>
<dbReference type="Pfam" id="PF00400">
    <property type="entry name" value="WD40"/>
    <property type="match status" value="1"/>
</dbReference>
<feature type="non-terminal residue" evidence="1">
    <location>
        <position position="360"/>
    </location>
</feature>
<proteinExistence type="predicted"/>
<reference evidence="1" key="1">
    <citation type="submission" date="2022-06" db="EMBL/GenBank/DDBJ databases">
        <title>Genome Sequence of Candolleomyces eurysporus.</title>
        <authorList>
            <person name="Buettner E."/>
        </authorList>
    </citation>
    <scope>NUCLEOTIDE SEQUENCE</scope>
    <source>
        <strain evidence="1">VTCC 930004</strain>
    </source>
</reference>
<dbReference type="Proteomes" id="UP001140091">
    <property type="component" value="Unassembled WGS sequence"/>
</dbReference>
<name>A0A9W8IRF1_9AGAR</name>
<comment type="caution">
    <text evidence="1">The sequence shown here is derived from an EMBL/GenBank/DDBJ whole genome shotgun (WGS) entry which is preliminary data.</text>
</comment>
<dbReference type="SUPFAM" id="SSF50978">
    <property type="entry name" value="WD40 repeat-like"/>
    <property type="match status" value="1"/>
</dbReference>